<evidence type="ECO:0000256" key="1">
    <source>
        <dbReference type="ARBA" id="ARBA00004651"/>
    </source>
</evidence>
<feature type="transmembrane region" description="Helical" evidence="6">
    <location>
        <begin position="374"/>
        <end position="395"/>
    </location>
</feature>
<proteinExistence type="predicted"/>
<name>A0ABU3TT17_9BACT</name>
<dbReference type="InterPro" id="IPR050833">
    <property type="entry name" value="Poly_Biosynth_Transport"/>
</dbReference>
<evidence type="ECO:0000256" key="3">
    <source>
        <dbReference type="ARBA" id="ARBA00022692"/>
    </source>
</evidence>
<feature type="transmembrane region" description="Helical" evidence="6">
    <location>
        <begin position="308"/>
        <end position="331"/>
    </location>
</feature>
<feature type="transmembrane region" description="Helical" evidence="6">
    <location>
        <begin position="39"/>
        <end position="61"/>
    </location>
</feature>
<dbReference type="RefSeq" id="WP_316070676.1">
    <property type="nucleotide sequence ID" value="NZ_JAVNWW010000003.1"/>
</dbReference>
<feature type="transmembrane region" description="Helical" evidence="6">
    <location>
        <begin position="181"/>
        <end position="200"/>
    </location>
</feature>
<dbReference type="PANTHER" id="PTHR30250:SF11">
    <property type="entry name" value="O-ANTIGEN TRANSPORTER-RELATED"/>
    <property type="match status" value="1"/>
</dbReference>
<comment type="subcellular location">
    <subcellularLocation>
        <location evidence="1">Cell membrane</location>
        <topology evidence="1">Multi-pass membrane protein</topology>
    </subcellularLocation>
</comment>
<feature type="transmembrane region" description="Helical" evidence="6">
    <location>
        <begin position="154"/>
        <end position="175"/>
    </location>
</feature>
<dbReference type="EMBL" id="JAVNWW010000003">
    <property type="protein sequence ID" value="MDU0809018.1"/>
    <property type="molecule type" value="Genomic_DNA"/>
</dbReference>
<comment type="caution">
    <text evidence="7">The sequence shown here is derived from an EMBL/GenBank/DDBJ whole genome shotgun (WGS) entry which is preliminary data.</text>
</comment>
<dbReference type="PANTHER" id="PTHR30250">
    <property type="entry name" value="PST FAMILY PREDICTED COLANIC ACID TRANSPORTER"/>
    <property type="match status" value="1"/>
</dbReference>
<sequence length="494" mass="55436">MGIVIRQSLKASIVTYLGTAIGTFNVIFLYNQFLNQDEVGLIAGALVSIPLIFASFTQLGIPQLAVRFFPHFDDPENGHNGFFTFLLISPLFGLSLFTLGYIGLRETFHSIYADTSPLLPRYFYYIIPLTASFLYMAILEAYARVHLRIVVPAIIRELLLRLSNSALILGFGLGYLNLDQLVLGITLSYAFAVIGLLIYIKQLRRFYTRFDFSFLRKPVFNEMLQYGGWVILAGASFTLIQHVEKIMLPAYAGGLGTTAVFDINSRMGLMIAIPRNVIAAISTPILAQAWKREDHAQIADIYKKSSANLLLVGCFLFLGIWCNLDFIYQIIPNHEVYEAGKWVVLMVGISKVIDMGTGLNSEILINSKYYRYDLVFYLILAIGIVVGNLIFIPMYSYNGAALASLIALGGYNAIKYFFLWNKMGMQPFDIKTLGIILCSIVIGYIVLAIPVFSDNWFLNVGIRSTAVTVLFFLACWAFNLSPDIRQLIENKLKK</sequence>
<accession>A0ABU3TT17</accession>
<keyword evidence="2" id="KW-1003">Cell membrane</keyword>
<feature type="transmembrane region" description="Helical" evidence="6">
    <location>
        <begin position="12"/>
        <end position="33"/>
    </location>
</feature>
<feature type="transmembrane region" description="Helical" evidence="6">
    <location>
        <begin position="122"/>
        <end position="142"/>
    </location>
</feature>
<feature type="transmembrane region" description="Helical" evidence="6">
    <location>
        <begin position="401"/>
        <end position="420"/>
    </location>
</feature>
<keyword evidence="8" id="KW-1185">Reference proteome</keyword>
<protein>
    <submittedName>
        <fullName evidence="7">Polysaccharide biosynthesis C-terminal domain-containing protein</fullName>
    </submittedName>
</protein>
<keyword evidence="5 6" id="KW-0472">Membrane</keyword>
<keyword evidence="3 6" id="KW-0812">Transmembrane</keyword>
<dbReference type="Proteomes" id="UP001249959">
    <property type="component" value="Unassembled WGS sequence"/>
</dbReference>
<organism evidence="7 8">
    <name type="scientific">Aquirufa regiilacus</name>
    <dbReference type="NCBI Taxonomy" id="3024868"/>
    <lineage>
        <taxon>Bacteria</taxon>
        <taxon>Pseudomonadati</taxon>
        <taxon>Bacteroidota</taxon>
        <taxon>Cytophagia</taxon>
        <taxon>Cytophagales</taxon>
        <taxon>Flectobacillaceae</taxon>
        <taxon>Aquirufa</taxon>
    </lineage>
</organism>
<evidence type="ECO:0000313" key="8">
    <source>
        <dbReference type="Proteomes" id="UP001249959"/>
    </source>
</evidence>
<evidence type="ECO:0000313" key="7">
    <source>
        <dbReference type="EMBL" id="MDU0809018.1"/>
    </source>
</evidence>
<feature type="transmembrane region" description="Helical" evidence="6">
    <location>
        <begin position="456"/>
        <end position="478"/>
    </location>
</feature>
<evidence type="ECO:0000256" key="5">
    <source>
        <dbReference type="ARBA" id="ARBA00023136"/>
    </source>
</evidence>
<feature type="transmembrane region" description="Helical" evidence="6">
    <location>
        <begin position="82"/>
        <end position="102"/>
    </location>
</feature>
<gene>
    <name evidence="7" type="ORF">PQG45_08220</name>
</gene>
<evidence type="ECO:0000256" key="2">
    <source>
        <dbReference type="ARBA" id="ARBA00022475"/>
    </source>
</evidence>
<feature type="transmembrane region" description="Helical" evidence="6">
    <location>
        <begin position="343"/>
        <end position="365"/>
    </location>
</feature>
<evidence type="ECO:0000256" key="6">
    <source>
        <dbReference type="SAM" id="Phobius"/>
    </source>
</evidence>
<keyword evidence="4 6" id="KW-1133">Transmembrane helix</keyword>
<evidence type="ECO:0000256" key="4">
    <source>
        <dbReference type="ARBA" id="ARBA00022989"/>
    </source>
</evidence>
<feature type="transmembrane region" description="Helical" evidence="6">
    <location>
        <begin position="432"/>
        <end position="450"/>
    </location>
</feature>
<reference evidence="7 8" key="1">
    <citation type="submission" date="2023-09" db="EMBL/GenBank/DDBJ databases">
        <title>Aquirufa genomes.</title>
        <authorList>
            <person name="Pitt A."/>
        </authorList>
    </citation>
    <scope>NUCLEOTIDE SEQUENCE [LARGE SCALE GENOMIC DNA]</scope>
    <source>
        <strain evidence="7 8">LEOWEIH-7C</strain>
    </source>
</reference>